<dbReference type="EMBL" id="JACOSL010000031">
    <property type="protein sequence ID" value="MBI1756472.1"/>
    <property type="molecule type" value="Genomic_DNA"/>
</dbReference>
<reference evidence="2" key="1">
    <citation type="submission" date="2020-07" db="EMBL/GenBank/DDBJ databases">
        <title>Huge and variable diversity of episymbiotic CPR bacteria and DPANN archaea in groundwater ecosystems.</title>
        <authorList>
            <person name="He C.Y."/>
            <person name="Keren R."/>
            <person name="Whittaker M."/>
            <person name="Farag I.F."/>
            <person name="Doudna J."/>
            <person name="Cate J.H.D."/>
            <person name="Banfield J.F."/>
        </authorList>
    </citation>
    <scope>NUCLEOTIDE SEQUENCE</scope>
    <source>
        <strain evidence="2">NC_groundwater_17_Pr7_B-0.1um_64_12</strain>
    </source>
</reference>
<proteinExistence type="predicted"/>
<evidence type="ECO:0000313" key="2">
    <source>
        <dbReference type="EMBL" id="MBI1756472.1"/>
    </source>
</evidence>
<sequence length="898" mass="93374">MRILACVALASLCVTHADAQLTAQERKGIEDALYVGNLTPKDLEWQRIQFADPYRLPLIELGVARPLEAADELLGLHASAKGRSLSGLLQIANREVFGDMVHMKSPPNPTSALSSGLPGELNASVALLVHAIAWANGEVREALKGLSEAERRVLIESLPQWAVEEPKVRFGFVSKPQAERATILALLGRADLARIRRAAAGLAEAVERELPSIKGAAKSSSFRGIWRSKWNGVTVEIGGVRGDLHTSTDSMLCIDLGGTNRYAGRFGAGVGYCSVLIDLGDSTFDVPDLSVGVGVLGVGLAYLEGPKCTLRGRSLCFGAGLAGVGALHRATGPSDFDALALCQGFGQFGIGLLSCDGGPTRFSAGLFGQGAARTQGLGWLVDNGDGSAYRCGGPFPDQPLFADVPRSYGQGFASGYREDTGGLSGGVGLLTAFGGRNTFWGGTYCQGASYWGSLGSCYVAGANNTFTAYHYAQASAMHMTGAYLFALGGDDAFVVKYGAAHGIGHDYGVGFLLERGAGSIWAGRDSRPGIGNANGLGICVAKGPDNRAFGPPGVGNAARGSGSLGLFVDLLGGARYAEGLADGEAAVRPDWGIALASEQRLDPPASPARLKPAVGSLSMPGDEAMLGLYERATRWGVGTEARNVAEAVAQLIGIGKPALAWMLDHELRAADRLSLRAFVAVASALSDEGGRLVADRIASKDVDEARNALRIAADARLAACGAAVAEALKRPELEQIAARAAGPTRSRQAVDSLLALSGSSNEATALAALSSLSEIGDSHAATTAQALLGATSMPVRRAALVLLAKFPDVALPVGQDLARRPEEPFARRGIDLLAAVGSPAALVTVGPMLGDSRPGVRIQALLALDGRCPIEFRQALVALRDDRHPLVRAVARRIDPGR</sequence>
<keyword evidence="1" id="KW-0732">Signal</keyword>
<gene>
    <name evidence="2" type="ORF">HYR64_05135</name>
</gene>
<dbReference type="SUPFAM" id="SSF48371">
    <property type="entry name" value="ARM repeat"/>
    <property type="match status" value="1"/>
</dbReference>
<organism evidence="2 3">
    <name type="scientific">Fimbriimonas ginsengisoli</name>
    <dbReference type="NCBI Taxonomy" id="1005039"/>
    <lineage>
        <taxon>Bacteria</taxon>
        <taxon>Bacillati</taxon>
        <taxon>Armatimonadota</taxon>
        <taxon>Fimbriimonadia</taxon>
        <taxon>Fimbriimonadales</taxon>
        <taxon>Fimbriimonadaceae</taxon>
        <taxon>Fimbriimonas</taxon>
    </lineage>
</organism>
<dbReference type="AlphaFoldDB" id="A0A931LVI9"/>
<evidence type="ECO:0008006" key="4">
    <source>
        <dbReference type="Google" id="ProtNLM"/>
    </source>
</evidence>
<evidence type="ECO:0000313" key="3">
    <source>
        <dbReference type="Proteomes" id="UP000727962"/>
    </source>
</evidence>
<feature type="chain" id="PRO_5036852736" description="HEAT repeat domain-containing protein" evidence="1">
    <location>
        <begin position="20"/>
        <end position="898"/>
    </location>
</feature>
<dbReference type="Gene3D" id="1.25.10.10">
    <property type="entry name" value="Leucine-rich Repeat Variant"/>
    <property type="match status" value="1"/>
</dbReference>
<dbReference type="Proteomes" id="UP000727962">
    <property type="component" value="Unassembled WGS sequence"/>
</dbReference>
<accession>A0A931LVI9</accession>
<evidence type="ECO:0000256" key="1">
    <source>
        <dbReference type="SAM" id="SignalP"/>
    </source>
</evidence>
<comment type="caution">
    <text evidence="2">The sequence shown here is derived from an EMBL/GenBank/DDBJ whole genome shotgun (WGS) entry which is preliminary data.</text>
</comment>
<protein>
    <recommendedName>
        <fullName evidence="4">HEAT repeat domain-containing protein</fullName>
    </recommendedName>
</protein>
<dbReference type="InterPro" id="IPR016024">
    <property type="entry name" value="ARM-type_fold"/>
</dbReference>
<feature type="signal peptide" evidence="1">
    <location>
        <begin position="1"/>
        <end position="19"/>
    </location>
</feature>
<dbReference type="InterPro" id="IPR011989">
    <property type="entry name" value="ARM-like"/>
</dbReference>
<name>A0A931LVI9_FIMGI</name>